<keyword evidence="4" id="KW-1185">Reference proteome</keyword>
<gene>
    <name evidence="3" type="primary">WBGene00278237</name>
</gene>
<feature type="region of interest" description="Disordered" evidence="2">
    <location>
        <begin position="194"/>
        <end position="217"/>
    </location>
</feature>
<proteinExistence type="predicted"/>
<sequence>MSSNSSSVVAPVEVPDDDSQYELIDNIASTEKTNEETKGKLMVALKAAKRRIEELEEKIALAEKKEPVNEEVSGTFSVKFTEMSNLSENDVFSPEFELAGMKWSLCITNEEEHLGAYLCLMSPTTAKCFASYTISLFNHDGVALSVDFDNVCLVAGDQTDDSYVNDNWGEDKFIAIEVVLTVYGCVDKVPVVSVGPKEEKEEDDEDDEDEEEDKAENSLIPRYTCNIL</sequence>
<dbReference type="SUPFAM" id="SSF49599">
    <property type="entry name" value="TRAF domain-like"/>
    <property type="match status" value="1"/>
</dbReference>
<evidence type="ECO:0000256" key="1">
    <source>
        <dbReference type="SAM" id="Coils"/>
    </source>
</evidence>
<organism evidence="3 4">
    <name type="scientific">Pristionchus pacificus</name>
    <name type="common">Parasitic nematode worm</name>
    <dbReference type="NCBI Taxonomy" id="54126"/>
    <lineage>
        <taxon>Eukaryota</taxon>
        <taxon>Metazoa</taxon>
        <taxon>Ecdysozoa</taxon>
        <taxon>Nematoda</taxon>
        <taxon>Chromadorea</taxon>
        <taxon>Rhabditida</taxon>
        <taxon>Rhabditina</taxon>
        <taxon>Diplogasteromorpha</taxon>
        <taxon>Diplogasteroidea</taxon>
        <taxon>Neodiplogasteridae</taxon>
        <taxon>Pristionchus</taxon>
    </lineage>
</organism>
<accession>A0A2A6BIC9</accession>
<dbReference type="SMART" id="SM00061">
    <property type="entry name" value="MATH"/>
    <property type="match status" value="1"/>
</dbReference>
<dbReference type="Pfam" id="PF00917">
    <property type="entry name" value="MATH"/>
    <property type="match status" value="1"/>
</dbReference>
<dbReference type="Gene3D" id="2.60.210.10">
    <property type="entry name" value="Apoptosis, Tumor Necrosis Factor Receptor Associated Protein 2, Chain A"/>
    <property type="match status" value="1"/>
</dbReference>
<reference evidence="4" key="1">
    <citation type="journal article" date="2008" name="Nat. Genet.">
        <title>The Pristionchus pacificus genome provides a unique perspective on nematode lifestyle and parasitism.</title>
        <authorList>
            <person name="Dieterich C."/>
            <person name="Clifton S.W."/>
            <person name="Schuster L.N."/>
            <person name="Chinwalla A."/>
            <person name="Delehaunty K."/>
            <person name="Dinkelacker I."/>
            <person name="Fulton L."/>
            <person name="Fulton R."/>
            <person name="Godfrey J."/>
            <person name="Minx P."/>
            <person name="Mitreva M."/>
            <person name="Roeseler W."/>
            <person name="Tian H."/>
            <person name="Witte H."/>
            <person name="Yang S.P."/>
            <person name="Wilson R.K."/>
            <person name="Sommer R.J."/>
        </authorList>
    </citation>
    <scope>NUCLEOTIDE SEQUENCE [LARGE SCALE GENOMIC DNA]</scope>
    <source>
        <strain evidence="4">PS312</strain>
    </source>
</reference>
<dbReference type="CDD" id="cd00121">
    <property type="entry name" value="MATH"/>
    <property type="match status" value="1"/>
</dbReference>
<dbReference type="EnsemblMetazoa" id="PPA39868.1">
    <property type="protein sequence ID" value="PPA39868.1"/>
    <property type="gene ID" value="WBGene00278237"/>
</dbReference>
<evidence type="ECO:0000313" key="3">
    <source>
        <dbReference type="EnsemblMetazoa" id="PPA39868.1"/>
    </source>
</evidence>
<feature type="coiled-coil region" evidence="1">
    <location>
        <begin position="38"/>
        <end position="65"/>
    </location>
</feature>
<accession>A0A8R1Z0J4</accession>
<dbReference type="InterPro" id="IPR002083">
    <property type="entry name" value="MATH/TRAF_dom"/>
</dbReference>
<feature type="compositionally biased region" description="Acidic residues" evidence="2">
    <location>
        <begin position="200"/>
        <end position="214"/>
    </location>
</feature>
<dbReference type="Proteomes" id="UP000005239">
    <property type="component" value="Unassembled WGS sequence"/>
</dbReference>
<protein>
    <submittedName>
        <fullName evidence="3">MATH domain-containing protein</fullName>
    </submittedName>
</protein>
<dbReference type="InterPro" id="IPR008974">
    <property type="entry name" value="TRAF-like"/>
</dbReference>
<reference evidence="3" key="2">
    <citation type="submission" date="2022-06" db="UniProtKB">
        <authorList>
            <consortium name="EnsemblMetazoa"/>
        </authorList>
    </citation>
    <scope>IDENTIFICATION</scope>
    <source>
        <strain evidence="3">PS312</strain>
    </source>
</reference>
<evidence type="ECO:0000313" key="4">
    <source>
        <dbReference type="Proteomes" id="UP000005239"/>
    </source>
</evidence>
<evidence type="ECO:0000256" key="2">
    <source>
        <dbReference type="SAM" id="MobiDB-lite"/>
    </source>
</evidence>
<keyword evidence="1" id="KW-0175">Coiled coil</keyword>
<dbReference type="AlphaFoldDB" id="A0A2A6BIC9"/>
<name>A0A2A6BIC9_PRIPA</name>